<dbReference type="PANTHER" id="PTHR33490">
    <property type="entry name" value="BLR5614 PROTEIN-RELATED"/>
    <property type="match status" value="1"/>
</dbReference>
<accession>A0A4Q2JPA8</accession>
<evidence type="ECO:0000313" key="3">
    <source>
        <dbReference type="Proteomes" id="UP000292881"/>
    </source>
</evidence>
<evidence type="ECO:0000259" key="1">
    <source>
        <dbReference type="SMART" id="SM00460"/>
    </source>
</evidence>
<sequence>MSRLRIVHRTGFAYEEAATASYNEARMLPYSGGEQFVMHAALDIRPGATQHAYLDYWGTRVSTFEVLTPHRELSVTATSVVEVRPVPGRGPEPTWDELAAIRVSSVPFVEFSTQTVATEPPDEVAALAAEIAAEGMPVGETALEISRAIGDAVEYVTGVTAVNSTAREAWSERKGVCQDMAHLVVGALRSVGIPARYVSGYLHPDREAPVGVTVAGESHAWVEWFSGAWRGYDPTNLAEAGELHVLVGRGRDYTDVAPLRGVYAGPSASELFVTVEVTREA</sequence>
<dbReference type="Proteomes" id="UP000292881">
    <property type="component" value="Unassembled WGS sequence"/>
</dbReference>
<protein>
    <submittedName>
        <fullName evidence="2">Transglutaminase family protein</fullName>
    </submittedName>
</protein>
<dbReference type="RefSeq" id="WP_129233548.1">
    <property type="nucleotide sequence ID" value="NZ_SDPL01000035.1"/>
</dbReference>
<dbReference type="InterPro" id="IPR013589">
    <property type="entry name" value="Bac_transglu_N"/>
</dbReference>
<dbReference type="OrthoDB" id="9804023at2"/>
<gene>
    <name evidence="2" type="ORF">ESO86_03755</name>
</gene>
<reference evidence="2 3" key="1">
    <citation type="submission" date="2019-01" db="EMBL/GenBank/DDBJ databases">
        <authorList>
            <person name="Li J."/>
        </authorList>
    </citation>
    <scope>NUCLEOTIDE SEQUENCE [LARGE SCALE GENOMIC DNA]</scope>
    <source>
        <strain evidence="2 3">CGMCC 4.7180</strain>
    </source>
</reference>
<dbReference type="Gene3D" id="3.10.620.30">
    <property type="match status" value="1"/>
</dbReference>
<name>A0A4Q2JPA8_9MICO</name>
<dbReference type="SMART" id="SM00460">
    <property type="entry name" value="TGc"/>
    <property type="match status" value="1"/>
</dbReference>
<proteinExistence type="predicted"/>
<dbReference type="Pfam" id="PF08379">
    <property type="entry name" value="Bact_transglu_N"/>
    <property type="match status" value="1"/>
</dbReference>
<keyword evidence="3" id="KW-1185">Reference proteome</keyword>
<dbReference type="InterPro" id="IPR002931">
    <property type="entry name" value="Transglutaminase-like"/>
</dbReference>
<dbReference type="PANTHER" id="PTHR33490:SF6">
    <property type="entry name" value="SLL1049 PROTEIN"/>
    <property type="match status" value="1"/>
</dbReference>
<dbReference type="EMBL" id="SDPL01000035">
    <property type="protein sequence ID" value="RXZ50095.1"/>
    <property type="molecule type" value="Genomic_DNA"/>
</dbReference>
<feature type="domain" description="Transglutaminase-like" evidence="1">
    <location>
        <begin position="169"/>
        <end position="236"/>
    </location>
</feature>
<dbReference type="AlphaFoldDB" id="A0A4Q2JPA8"/>
<evidence type="ECO:0000313" key="2">
    <source>
        <dbReference type="EMBL" id="RXZ50095.1"/>
    </source>
</evidence>
<organism evidence="2 3">
    <name type="scientific">Agromyces binzhouensis</name>
    <dbReference type="NCBI Taxonomy" id="1817495"/>
    <lineage>
        <taxon>Bacteria</taxon>
        <taxon>Bacillati</taxon>
        <taxon>Actinomycetota</taxon>
        <taxon>Actinomycetes</taxon>
        <taxon>Micrococcales</taxon>
        <taxon>Microbacteriaceae</taxon>
        <taxon>Agromyces</taxon>
    </lineage>
</organism>
<dbReference type="SUPFAM" id="SSF54001">
    <property type="entry name" value="Cysteine proteinases"/>
    <property type="match status" value="1"/>
</dbReference>
<comment type="caution">
    <text evidence="2">The sequence shown here is derived from an EMBL/GenBank/DDBJ whole genome shotgun (WGS) entry which is preliminary data.</text>
</comment>
<dbReference type="InterPro" id="IPR038765">
    <property type="entry name" value="Papain-like_cys_pep_sf"/>
</dbReference>
<dbReference type="Pfam" id="PF01841">
    <property type="entry name" value="Transglut_core"/>
    <property type="match status" value="1"/>
</dbReference>